<evidence type="ECO:0000313" key="2">
    <source>
        <dbReference type="Proteomes" id="UP000036780"/>
    </source>
</evidence>
<dbReference type="GeneID" id="66871536"/>
<dbReference type="PIRSF" id="PIRSF030200">
    <property type="entry name" value="PaaB"/>
    <property type="match status" value="1"/>
</dbReference>
<sequence length="105" mass="12743">MSGSEFYEEFEVFSRKRDGLPLEHRFSLTAPNKEMAYVMAKENFFRRESLKELWVVNRKEIRKMTQEEREAFQLLDNKAYRETRGYINLPKKWKELKQSVNTEEG</sequence>
<dbReference type="Gene3D" id="3.10.20.520">
    <property type="entry name" value="Phenylacetic acid degradation B"/>
    <property type="match status" value="1"/>
</dbReference>
<name>A0A0L0QLG0_VIRPA</name>
<evidence type="ECO:0000313" key="1">
    <source>
        <dbReference type="EMBL" id="KNE19460.1"/>
    </source>
</evidence>
<dbReference type="AlphaFoldDB" id="A0A0L0QLG0"/>
<accession>A0A0L0QLG0</accession>
<dbReference type="EMBL" id="LGTO01000007">
    <property type="protein sequence ID" value="KNE19460.1"/>
    <property type="molecule type" value="Genomic_DNA"/>
</dbReference>
<comment type="caution">
    <text evidence="1">The sequence shown here is derived from an EMBL/GenBank/DDBJ whole genome shotgun (WGS) entry which is preliminary data.</text>
</comment>
<protein>
    <submittedName>
        <fullName evidence="1">Phenylacetate-CoA oxygenase</fullName>
    </submittedName>
</protein>
<reference evidence="2" key="1">
    <citation type="submission" date="2015-07" db="EMBL/GenBank/DDBJ databases">
        <title>Fjat-10053 dsm26.</title>
        <authorList>
            <person name="Liu B."/>
            <person name="Wang J."/>
            <person name="Zhu Y."/>
            <person name="Liu G."/>
            <person name="Chen Q."/>
            <person name="Chen Z."/>
            <person name="Lan J."/>
            <person name="Che J."/>
            <person name="Ge C."/>
            <person name="Shi H."/>
            <person name="Pan Z."/>
            <person name="Liu X."/>
        </authorList>
    </citation>
    <scope>NUCLEOTIDE SEQUENCE [LARGE SCALE GENOMIC DNA]</scope>
    <source>
        <strain evidence="2">DSM 26</strain>
    </source>
</reference>
<organism evidence="1 2">
    <name type="scientific">Virgibacillus pantothenticus</name>
    <dbReference type="NCBI Taxonomy" id="1473"/>
    <lineage>
        <taxon>Bacteria</taxon>
        <taxon>Bacillati</taxon>
        <taxon>Bacillota</taxon>
        <taxon>Bacilli</taxon>
        <taxon>Bacillales</taxon>
        <taxon>Bacillaceae</taxon>
        <taxon>Virgibacillus</taxon>
    </lineage>
</organism>
<dbReference type="InterPro" id="IPR038693">
    <property type="entry name" value="PaaB_sf"/>
</dbReference>
<dbReference type="Proteomes" id="UP000036780">
    <property type="component" value="Unassembled WGS sequence"/>
</dbReference>
<dbReference type="RefSeq" id="WP_050351994.1">
    <property type="nucleotide sequence ID" value="NZ_CP073011.1"/>
</dbReference>
<dbReference type="InterPro" id="IPR009359">
    <property type="entry name" value="PaaB"/>
</dbReference>
<proteinExistence type="predicted"/>
<keyword evidence="2" id="KW-1185">Reference proteome</keyword>
<dbReference type="OrthoDB" id="2085342at2"/>
<dbReference type="PATRIC" id="fig|1473.5.peg.1259"/>
<dbReference type="NCBIfam" id="TIGR02157">
    <property type="entry name" value="PA_CoA_Oxy2"/>
    <property type="match status" value="1"/>
</dbReference>
<dbReference type="Pfam" id="PF06243">
    <property type="entry name" value="PaaB"/>
    <property type="match status" value="1"/>
</dbReference>
<gene>
    <name evidence="1" type="ORF">AFK71_13290</name>
</gene>